<dbReference type="EMBL" id="JAHXRS010000006">
    <property type="protein sequence ID" value="MBW6394387.1"/>
    <property type="molecule type" value="Genomic_DNA"/>
</dbReference>
<evidence type="ECO:0000313" key="1">
    <source>
        <dbReference type="EMBL" id="MBW6394387.1"/>
    </source>
</evidence>
<organism evidence="1 2">
    <name type="scientific">Thermus brevis</name>
    <dbReference type="NCBI Taxonomy" id="2862456"/>
    <lineage>
        <taxon>Bacteria</taxon>
        <taxon>Thermotogati</taxon>
        <taxon>Deinococcota</taxon>
        <taxon>Deinococci</taxon>
        <taxon>Thermales</taxon>
        <taxon>Thermaceae</taxon>
        <taxon>Thermus</taxon>
    </lineage>
</organism>
<gene>
    <name evidence="1" type="ORF">KZX47_04355</name>
</gene>
<name>A0ABS6ZWE9_9DEIN</name>
<dbReference type="Proteomes" id="UP000724268">
    <property type="component" value="Unassembled WGS sequence"/>
</dbReference>
<keyword evidence="2" id="KW-1185">Reference proteome</keyword>
<dbReference type="RefSeq" id="WP_219759118.1">
    <property type="nucleotide sequence ID" value="NZ_JAHXRS010000006.1"/>
</dbReference>
<protein>
    <submittedName>
        <fullName evidence="1">Uncharacterized protein</fullName>
    </submittedName>
</protein>
<reference evidence="1 2" key="1">
    <citation type="submission" date="2021-07" db="EMBL/GenBank/DDBJ databases">
        <title>Thermus aquaticus gen. n. and sp. n., a nonsporulating extreme thermophile.</title>
        <authorList>
            <person name="Hu C.-J."/>
            <person name="Li W.-J."/>
            <person name="Xian W.-D."/>
        </authorList>
    </citation>
    <scope>NUCLEOTIDE SEQUENCE [LARGE SCALE GENOMIC DNA]</scope>
    <source>
        <strain evidence="1 2">SYSU G05001</strain>
    </source>
</reference>
<evidence type="ECO:0000313" key="2">
    <source>
        <dbReference type="Proteomes" id="UP000724268"/>
    </source>
</evidence>
<accession>A0ABS6ZWE9</accession>
<sequence length="449" mass="46828">MKRAASFLLIGLLGLTLAQGVRSLGMGGVLLPGPSGQGANPAYAAFPGKWDGEGFQVPVGLLRFLPLFTDTSPFTYFTDPTVFRNNFDFLSAYDQATHLGSFLLSPARSPDEVVFKVSANGISITDGQGNNLMPTFQLGTASDKPSASIPQPFLPIRLDLGPGTYLSLGSFMGSQGIRIAPNPDLEQAMKDGSFDRCKSSTPSPCALEAQASFISGISVALGFSTPLPEIPGLGRVYAGVRGEGFYGLGYAEASAQARPTFDQDGNVSGASYEVRYFLSYPSYLEGTLGQGGGGMGYGLRGDVGVAVDGGDWAFGLAVQNLLGFSQWSGVEVTVVDGTETARTPTTKKSDFSAPVFTVNGAYRLPLEAGELLLAADARFGATTPAFHLGVEYSLGLAALRAGVGLEGGWRFGLGAGFNLEALNLDLALTTHEAPLVGGTVYGIAMAVRF</sequence>
<proteinExistence type="predicted"/>
<comment type="caution">
    <text evidence="1">The sequence shown here is derived from an EMBL/GenBank/DDBJ whole genome shotgun (WGS) entry which is preliminary data.</text>
</comment>